<dbReference type="FunFam" id="3.40.50.720:FF:000047">
    <property type="entry name" value="NADP-dependent L-serine/L-allo-threonine dehydrogenase"/>
    <property type="match status" value="1"/>
</dbReference>
<comment type="similarity">
    <text evidence="1 3">Belongs to the short-chain dehydrogenases/reductases (SDR) family.</text>
</comment>
<evidence type="ECO:0000256" key="2">
    <source>
        <dbReference type="ARBA" id="ARBA00023002"/>
    </source>
</evidence>
<dbReference type="RefSeq" id="XP_011500744.1">
    <property type="nucleotide sequence ID" value="XM_011502442.1"/>
</dbReference>
<evidence type="ECO:0000256" key="3">
    <source>
        <dbReference type="RuleBase" id="RU000363"/>
    </source>
</evidence>
<accession>A0AAJ7DY62</accession>
<evidence type="ECO:0000313" key="5">
    <source>
        <dbReference type="RefSeq" id="XP_011500744.1"/>
    </source>
</evidence>
<organism evidence="4 5">
    <name type="scientific">Ceratosolen solmsi marchali</name>
    <dbReference type="NCBI Taxonomy" id="326594"/>
    <lineage>
        <taxon>Eukaryota</taxon>
        <taxon>Metazoa</taxon>
        <taxon>Ecdysozoa</taxon>
        <taxon>Arthropoda</taxon>
        <taxon>Hexapoda</taxon>
        <taxon>Insecta</taxon>
        <taxon>Pterygota</taxon>
        <taxon>Neoptera</taxon>
        <taxon>Endopterygota</taxon>
        <taxon>Hymenoptera</taxon>
        <taxon>Apocrita</taxon>
        <taxon>Proctotrupomorpha</taxon>
        <taxon>Chalcidoidea</taxon>
        <taxon>Agaonidae</taxon>
        <taxon>Agaoninae</taxon>
        <taxon>Ceratosolen</taxon>
    </lineage>
</organism>
<proteinExistence type="inferred from homology"/>
<dbReference type="Pfam" id="PF00106">
    <property type="entry name" value="adh_short"/>
    <property type="match status" value="1"/>
</dbReference>
<evidence type="ECO:0000313" key="4">
    <source>
        <dbReference type="Proteomes" id="UP000695007"/>
    </source>
</evidence>
<name>A0AAJ7DY62_9HYME</name>
<keyword evidence="2" id="KW-0560">Oxidoreductase</keyword>
<dbReference type="GO" id="GO:0016616">
    <property type="term" value="F:oxidoreductase activity, acting on the CH-OH group of donors, NAD or NADP as acceptor"/>
    <property type="evidence" value="ECO:0007669"/>
    <property type="project" value="UniProtKB-ARBA"/>
</dbReference>
<dbReference type="KEGG" id="csol:105364510"/>
<dbReference type="AlphaFoldDB" id="A0AAJ7DY62"/>
<keyword evidence="4" id="KW-1185">Reference proteome</keyword>
<reference evidence="5" key="1">
    <citation type="submission" date="2025-08" db="UniProtKB">
        <authorList>
            <consortium name="RefSeq"/>
        </authorList>
    </citation>
    <scope>IDENTIFICATION</scope>
</reference>
<dbReference type="PROSITE" id="PS51257">
    <property type="entry name" value="PROKAR_LIPOPROTEIN"/>
    <property type="match status" value="1"/>
</dbReference>
<dbReference type="SUPFAM" id="SSF51735">
    <property type="entry name" value="NAD(P)-binding Rossmann-fold domains"/>
    <property type="match status" value="1"/>
</dbReference>
<protein>
    <submittedName>
        <fullName evidence="5">Dehydrogenase/reductase SDR family member 11-like</fullName>
    </submittedName>
</protein>
<dbReference type="PANTHER" id="PTHR43115">
    <property type="entry name" value="DEHYDROGENASE/REDUCTASE SDR FAMILY MEMBER 11"/>
    <property type="match status" value="1"/>
</dbReference>
<dbReference type="InterPro" id="IPR036291">
    <property type="entry name" value="NAD(P)-bd_dom_sf"/>
</dbReference>
<dbReference type="Gene3D" id="3.40.50.720">
    <property type="entry name" value="NAD(P)-binding Rossmann-like Domain"/>
    <property type="match status" value="1"/>
</dbReference>
<sequence>MERWKGHVAVVTGASAGIGACIAENLLQAGMKVVGLARRLSLLEDISKHANKRYPDCYYPIACDLTNEDDIIAAFAYVEKKFSTVHVLVNSAGVVVNENIIDGSTENIRKILDVNFLALTICVKEASRLMLKHEVRGHIININSIAGHEATKILLPLSAYCASKYAVTGITESLRNEFSTLKCGIKISSISPGAVRTDMLQSIGLTDDLFDKSMILDVQDVADAVLFALGTAPHVQINELKITPLDEMIQKSIA</sequence>
<dbReference type="PANTHER" id="PTHR43115:SF4">
    <property type="entry name" value="DEHYDROGENASE_REDUCTASE SDR FAMILY MEMBER 11"/>
    <property type="match status" value="1"/>
</dbReference>
<evidence type="ECO:0000256" key="1">
    <source>
        <dbReference type="ARBA" id="ARBA00006484"/>
    </source>
</evidence>
<dbReference type="GeneID" id="105364510"/>
<dbReference type="Proteomes" id="UP000695007">
    <property type="component" value="Unplaced"/>
</dbReference>
<gene>
    <name evidence="5" type="primary">LOC105364510</name>
</gene>
<dbReference type="PRINTS" id="PR00080">
    <property type="entry name" value="SDRFAMILY"/>
</dbReference>
<dbReference type="PRINTS" id="PR00081">
    <property type="entry name" value="GDHRDH"/>
</dbReference>
<dbReference type="InterPro" id="IPR002347">
    <property type="entry name" value="SDR_fam"/>
</dbReference>